<sequence length="109" mass="11868">MINNKHLTNVSACRISENKRDVLRRQGSTIKVTDVFLDVCLRKERRGGRSVSCGDKKKEKRRSNTTTTTSSSSSSSSKSNSNTTSNSSSNSSSSSSSSSMRDRKESPSP</sequence>
<protein>
    <submittedName>
        <fullName evidence="2">Uncharacterized protein</fullName>
    </submittedName>
</protein>
<comment type="caution">
    <text evidence="2">The sequence shown here is derived from an EMBL/GenBank/DDBJ whole genome shotgun (WGS) entry which is preliminary data.</text>
</comment>
<name>A0A834NMW2_VESGE</name>
<evidence type="ECO:0000256" key="1">
    <source>
        <dbReference type="SAM" id="MobiDB-lite"/>
    </source>
</evidence>
<feature type="compositionally biased region" description="Basic and acidic residues" evidence="1">
    <location>
        <begin position="100"/>
        <end position="109"/>
    </location>
</feature>
<reference evidence="2" key="1">
    <citation type="journal article" date="2020" name="G3 (Bethesda)">
        <title>High-Quality Assemblies for Three Invasive Social Wasps from the &lt;i&gt;Vespula&lt;/i&gt; Genus.</title>
        <authorList>
            <person name="Harrop T.W.R."/>
            <person name="Guhlin J."/>
            <person name="McLaughlin G.M."/>
            <person name="Permina E."/>
            <person name="Stockwell P."/>
            <person name="Gilligan J."/>
            <person name="Le Lec M.F."/>
            <person name="Gruber M.A.M."/>
            <person name="Quinn O."/>
            <person name="Lovegrove M."/>
            <person name="Duncan E.J."/>
            <person name="Remnant E.J."/>
            <person name="Van Eeckhoven J."/>
            <person name="Graham B."/>
            <person name="Knapp R.A."/>
            <person name="Langford K.W."/>
            <person name="Kronenberg Z."/>
            <person name="Press M.O."/>
            <person name="Eacker S.M."/>
            <person name="Wilson-Rankin E.E."/>
            <person name="Purcell J."/>
            <person name="Lester P.J."/>
            <person name="Dearden P.K."/>
        </authorList>
    </citation>
    <scope>NUCLEOTIDE SEQUENCE</scope>
    <source>
        <strain evidence="2">Linc-1</strain>
    </source>
</reference>
<gene>
    <name evidence="2" type="ORF">HZH68_002763</name>
</gene>
<proteinExistence type="predicted"/>
<keyword evidence="3" id="KW-1185">Reference proteome</keyword>
<dbReference type="Proteomes" id="UP000617340">
    <property type="component" value="Unassembled WGS sequence"/>
</dbReference>
<evidence type="ECO:0000313" key="3">
    <source>
        <dbReference type="Proteomes" id="UP000617340"/>
    </source>
</evidence>
<feature type="compositionally biased region" description="Low complexity" evidence="1">
    <location>
        <begin position="64"/>
        <end position="99"/>
    </location>
</feature>
<organism evidence="2 3">
    <name type="scientific">Vespula germanica</name>
    <name type="common">German yellow jacket</name>
    <name type="synonym">Paravespula germanica</name>
    <dbReference type="NCBI Taxonomy" id="30212"/>
    <lineage>
        <taxon>Eukaryota</taxon>
        <taxon>Metazoa</taxon>
        <taxon>Ecdysozoa</taxon>
        <taxon>Arthropoda</taxon>
        <taxon>Hexapoda</taxon>
        <taxon>Insecta</taxon>
        <taxon>Pterygota</taxon>
        <taxon>Neoptera</taxon>
        <taxon>Endopterygota</taxon>
        <taxon>Hymenoptera</taxon>
        <taxon>Apocrita</taxon>
        <taxon>Aculeata</taxon>
        <taxon>Vespoidea</taxon>
        <taxon>Vespidae</taxon>
        <taxon>Vespinae</taxon>
        <taxon>Vespula</taxon>
    </lineage>
</organism>
<dbReference type="EMBL" id="JACSDZ010000002">
    <property type="protein sequence ID" value="KAF7414274.1"/>
    <property type="molecule type" value="Genomic_DNA"/>
</dbReference>
<feature type="region of interest" description="Disordered" evidence="1">
    <location>
        <begin position="45"/>
        <end position="109"/>
    </location>
</feature>
<accession>A0A834NMW2</accession>
<evidence type="ECO:0000313" key="2">
    <source>
        <dbReference type="EMBL" id="KAF7414274.1"/>
    </source>
</evidence>
<dbReference type="AlphaFoldDB" id="A0A834NMW2"/>